<dbReference type="InterPro" id="IPR023862">
    <property type="entry name" value="CHP03960_rSAM"/>
</dbReference>
<dbReference type="InterPro" id="IPR045784">
    <property type="entry name" value="Radical_SAM_N2"/>
</dbReference>
<dbReference type="PANTHER" id="PTHR42731:SF1">
    <property type="entry name" value="RADICAL SAM DOMAIN PROTEIN"/>
    <property type="match status" value="1"/>
</dbReference>
<gene>
    <name evidence="2" type="ORF">Poly51_40870</name>
</gene>
<comment type="caution">
    <text evidence="2">The sequence shown here is derived from an EMBL/GenBank/DDBJ whole genome shotgun (WGS) entry which is preliminary data.</text>
</comment>
<dbReference type="Proteomes" id="UP000318288">
    <property type="component" value="Unassembled WGS sequence"/>
</dbReference>
<feature type="domain" description="Radical SAM core" evidence="1">
    <location>
        <begin position="273"/>
        <end position="508"/>
    </location>
</feature>
<evidence type="ECO:0000259" key="1">
    <source>
        <dbReference type="PROSITE" id="PS51918"/>
    </source>
</evidence>
<dbReference type="InterPro" id="IPR007197">
    <property type="entry name" value="rSAM"/>
</dbReference>
<name>A0A5C6EQY2_9BACT</name>
<keyword evidence="3" id="KW-1185">Reference proteome</keyword>
<dbReference type="OrthoDB" id="9806827at2"/>
<dbReference type="InterPro" id="IPR006638">
    <property type="entry name" value="Elp3/MiaA/NifB-like_rSAM"/>
</dbReference>
<dbReference type="GO" id="GO:0051536">
    <property type="term" value="F:iron-sulfur cluster binding"/>
    <property type="evidence" value="ECO:0007669"/>
    <property type="project" value="InterPro"/>
</dbReference>
<dbReference type="InterPro" id="IPR023404">
    <property type="entry name" value="rSAM_horseshoe"/>
</dbReference>
<organism evidence="2 3">
    <name type="scientific">Rubripirellula tenax</name>
    <dbReference type="NCBI Taxonomy" id="2528015"/>
    <lineage>
        <taxon>Bacteria</taxon>
        <taxon>Pseudomonadati</taxon>
        <taxon>Planctomycetota</taxon>
        <taxon>Planctomycetia</taxon>
        <taxon>Pirellulales</taxon>
        <taxon>Pirellulaceae</taxon>
        <taxon>Rubripirellula</taxon>
    </lineage>
</organism>
<dbReference type="RefSeq" id="WP_146459481.1">
    <property type="nucleotide sequence ID" value="NZ_SJPW01000005.1"/>
</dbReference>
<dbReference type="SMART" id="SM00729">
    <property type="entry name" value="Elp3"/>
    <property type="match status" value="1"/>
</dbReference>
<accession>A0A5C6EQY2</accession>
<dbReference type="InterPro" id="IPR058240">
    <property type="entry name" value="rSAM_sf"/>
</dbReference>
<dbReference type="GO" id="GO:0003824">
    <property type="term" value="F:catalytic activity"/>
    <property type="evidence" value="ECO:0007669"/>
    <property type="project" value="InterPro"/>
</dbReference>
<dbReference type="Gene3D" id="3.80.30.20">
    <property type="entry name" value="tm_1862 like domain"/>
    <property type="match status" value="1"/>
</dbReference>
<dbReference type="EMBL" id="SJPW01000005">
    <property type="protein sequence ID" value="TWU50794.1"/>
    <property type="molecule type" value="Genomic_DNA"/>
</dbReference>
<evidence type="ECO:0000313" key="3">
    <source>
        <dbReference type="Proteomes" id="UP000318288"/>
    </source>
</evidence>
<dbReference type="SFLD" id="SFLDG01082">
    <property type="entry name" value="B12-binding_domain_containing"/>
    <property type="match status" value="1"/>
</dbReference>
<evidence type="ECO:0000313" key="2">
    <source>
        <dbReference type="EMBL" id="TWU50794.1"/>
    </source>
</evidence>
<dbReference type="NCBIfam" id="TIGR03960">
    <property type="entry name" value="rSAM_fuse_unch"/>
    <property type="match status" value="1"/>
</dbReference>
<dbReference type="Pfam" id="PF19864">
    <property type="entry name" value="Radical_SAM_N2"/>
    <property type="match status" value="1"/>
</dbReference>
<dbReference type="AlphaFoldDB" id="A0A5C6EQY2"/>
<reference evidence="2 3" key="1">
    <citation type="submission" date="2019-02" db="EMBL/GenBank/DDBJ databases">
        <title>Deep-cultivation of Planctomycetes and their phenomic and genomic characterization uncovers novel biology.</title>
        <authorList>
            <person name="Wiegand S."/>
            <person name="Jogler M."/>
            <person name="Boedeker C."/>
            <person name="Pinto D."/>
            <person name="Vollmers J."/>
            <person name="Rivas-Marin E."/>
            <person name="Kohn T."/>
            <person name="Peeters S.H."/>
            <person name="Heuer A."/>
            <person name="Rast P."/>
            <person name="Oberbeckmann S."/>
            <person name="Bunk B."/>
            <person name="Jeske O."/>
            <person name="Meyerdierks A."/>
            <person name="Storesund J.E."/>
            <person name="Kallscheuer N."/>
            <person name="Luecker S."/>
            <person name="Lage O.M."/>
            <person name="Pohl T."/>
            <person name="Merkel B.J."/>
            <person name="Hornburger P."/>
            <person name="Mueller R.-W."/>
            <person name="Bruemmer F."/>
            <person name="Labrenz M."/>
            <person name="Spormann A.M."/>
            <person name="Op Den Camp H."/>
            <person name="Overmann J."/>
            <person name="Amann R."/>
            <person name="Jetten M.S.M."/>
            <person name="Mascher T."/>
            <person name="Medema M.H."/>
            <person name="Devos D.P."/>
            <person name="Kaster A.-K."/>
            <person name="Ovreas L."/>
            <person name="Rohde M."/>
            <person name="Galperin M.Y."/>
            <person name="Jogler C."/>
        </authorList>
    </citation>
    <scope>NUCLEOTIDE SEQUENCE [LARGE SCALE GENOMIC DNA]</scope>
    <source>
        <strain evidence="2 3">Poly51</strain>
    </source>
</reference>
<dbReference type="Pfam" id="PF04055">
    <property type="entry name" value="Radical_SAM"/>
    <property type="match status" value="1"/>
</dbReference>
<protein>
    <submittedName>
        <fullName evidence="2">Radical SAM superfamily protein</fullName>
    </submittedName>
</protein>
<proteinExistence type="predicted"/>
<dbReference type="PROSITE" id="PS51918">
    <property type="entry name" value="RADICAL_SAM"/>
    <property type="match status" value="1"/>
</dbReference>
<dbReference type="PANTHER" id="PTHR42731">
    <property type="entry name" value="SLL1084 PROTEIN"/>
    <property type="match status" value="1"/>
</dbReference>
<sequence length="611" mass="69561">MIDQQRRRLLEARVWPHVQAPAQYVGGERNIVVKDHAAVRGRLCLGFPDAYTIGMSHHGLQVLYSMMNRRDDWCAERVFTPWPDMEAKLRQHGIPLYSLETFTALSDFDVIGLSLQYEISSPNVLTMIDLGGIPMMSVDRTMADPLMLAGGPCCQNPEPMADYFDVMIIGDGEPALPTVCDLWIDLKERYRRVDGTFAGGDEGRGQREESLAEVARAMDCAYVPRFYVPQYADDRIASLDRTRDDVPATIAPSTISDLDGMPLPTSPIVPYIECVHDRIAVEIMRGCPHLCRFCQSTVIKRPLRIREVETIVDAAWESYKNTGYNEVSVLSLSSSDYPHFEPLVIRLHEVFKPHNVNVTVPSLRVNDQLRTLPLLLSGDRRRSMTLAPEVARDDMREQIRKKIKNSDLIEGCRVAFANGFESVKLYFMCGLPGERRVDLEGIVELAEAIATVGKEVNGRYARVTASVSNFVPKAHTPYQWNGMQRREYFKWAHQVMRAHRKIRSVTIKCHDIETSLLEAVISRGDRRMGKVILTAWQRGARMDGWTEYLDPKRWWDSIDDAGIDVEKHIHQPYELMDKLPWDHVNVKFGRPYLEKEQGRATVQLAAMADAK</sequence>
<dbReference type="SFLD" id="SFLDS00029">
    <property type="entry name" value="Radical_SAM"/>
    <property type="match status" value="1"/>
</dbReference>
<dbReference type="SUPFAM" id="SSF102114">
    <property type="entry name" value="Radical SAM enzymes"/>
    <property type="match status" value="1"/>
</dbReference>